<dbReference type="Proteomes" id="UP000003645">
    <property type="component" value="Chromosome"/>
</dbReference>
<dbReference type="EMBL" id="CP011013">
    <property type="protein sequence ID" value="AJT50582.1"/>
    <property type="molecule type" value="Genomic_DNA"/>
</dbReference>
<keyword evidence="2" id="KW-1185">Reference proteome</keyword>
<accession>A0A0D4CKB0</accession>
<reference evidence="1 2" key="1">
    <citation type="journal article" date="2012" name="J. Bacteriol.">
        <title>Genome sequence of Lactobacillus mucosae LM1, isolated from piglet feces.</title>
        <authorList>
            <person name="Lee J.H."/>
            <person name="Valeriano V.D."/>
            <person name="Shin Y.R."/>
            <person name="Chae J.P."/>
            <person name="Kim G.B."/>
            <person name="Ham J.S."/>
            <person name="Chun J."/>
            <person name="Kang D.K."/>
        </authorList>
    </citation>
    <scope>NUCLEOTIDE SEQUENCE [LARGE SCALE GENOMIC DNA]</scope>
    <source>
        <strain evidence="1 2">LM1</strain>
    </source>
</reference>
<evidence type="ECO:0000313" key="2">
    <source>
        <dbReference type="Proteomes" id="UP000003645"/>
    </source>
</evidence>
<sequence length="116" mass="13021">MFVTEIIAVFDELYGETMPLDNVIDVLTKFYDIGGMTPDANEEDIPSFIDSFDDETTEFAKIENAYNAIRYAKPVSHLGLQMYLTIRSYLNGNGGEFTDDDLADAIDKLADEMEGE</sequence>
<name>A0A0D4CKB0_LIMMU</name>
<organism evidence="1 2">
    <name type="scientific">Limosilactobacillus mucosae LM1</name>
    <dbReference type="NCBI Taxonomy" id="1130798"/>
    <lineage>
        <taxon>Bacteria</taxon>
        <taxon>Bacillati</taxon>
        <taxon>Bacillota</taxon>
        <taxon>Bacilli</taxon>
        <taxon>Lactobacillales</taxon>
        <taxon>Lactobacillaceae</taxon>
        <taxon>Limosilactobacillus</taxon>
    </lineage>
</organism>
<evidence type="ECO:0000313" key="1">
    <source>
        <dbReference type="EMBL" id="AJT50582.1"/>
    </source>
</evidence>
<gene>
    <name evidence="1" type="ORF">LBLM1_05725</name>
</gene>
<proteinExistence type="predicted"/>
<dbReference type="HOGENOM" id="CLU_2093741_0_0_9"/>
<dbReference type="STRING" id="1130798.LBLM1_05725"/>
<dbReference type="KEGG" id="lmu:LBLM1_05725"/>
<dbReference type="AlphaFoldDB" id="A0A0D4CKB0"/>
<protein>
    <submittedName>
        <fullName evidence="1">Uncharacterized protein</fullName>
    </submittedName>
</protein>